<dbReference type="GO" id="GO:0003676">
    <property type="term" value="F:nucleic acid binding"/>
    <property type="evidence" value="ECO:0007669"/>
    <property type="project" value="InterPro"/>
</dbReference>
<protein>
    <recommendedName>
        <fullName evidence="1">Integrase catalytic domain-containing protein</fullName>
    </recommendedName>
</protein>
<dbReference type="InterPro" id="IPR043502">
    <property type="entry name" value="DNA/RNA_pol_sf"/>
</dbReference>
<dbReference type="InterPro" id="IPR043128">
    <property type="entry name" value="Rev_trsase/Diguanyl_cyclase"/>
</dbReference>
<dbReference type="PANTHER" id="PTHR37984">
    <property type="entry name" value="PROTEIN CBG26694"/>
    <property type="match status" value="1"/>
</dbReference>
<dbReference type="PANTHER" id="PTHR37984:SF5">
    <property type="entry name" value="PROTEIN NYNRIN-LIKE"/>
    <property type="match status" value="1"/>
</dbReference>
<dbReference type="Gene3D" id="3.30.420.10">
    <property type="entry name" value="Ribonuclease H-like superfamily/Ribonuclease H"/>
    <property type="match status" value="1"/>
</dbReference>
<dbReference type="Gene3D" id="3.30.70.270">
    <property type="match status" value="2"/>
</dbReference>
<evidence type="ECO:0000259" key="1">
    <source>
        <dbReference type="PROSITE" id="PS50994"/>
    </source>
</evidence>
<gene>
    <name evidence="2" type="ORF">Prudu_661S000800</name>
</gene>
<dbReference type="InterPro" id="IPR050951">
    <property type="entry name" value="Retrovirus_Pol_polyprotein"/>
</dbReference>
<dbReference type="InterPro" id="IPR000477">
    <property type="entry name" value="RT_dom"/>
</dbReference>
<sequence length="518" mass="59689">MNKSNSLEEHLEHLQKVFQVLRENKLYAKKEKCSFVQEEVKFLGHRIWGGQLLMEEGKARAIQEWEPPTKVNYYFKFIKGYSAIAAPLTDLLKKNKMWEWTPRCQHAFDELKRALMEEPMLRLPDLNKPFEDGHPLAFKSRKLNDTERRYTVQEKEMTTIDNVATSYFQSQQKLSPKQARWQEFLAEFDYKLEYKQGKTNVVADALSRKATLGAVGLLHDPEAKSLLELVIDGKTRRFWLDDGVLYATGKMIYVPRWDNLRRELLKECHDAKWEGHPGTRRTLLLATDARGCRLVHEDLPCMPIRQDIAEAARWVARATSCSNQTMGEFVHDFIMSLPKSEGCGFILVVVDRFTKYATLIPAPADCNAEEAARLFLKHVVKYWGIPKSIINDCDTRFTGKLWTDLFKQLGSQLNFSTSFHPQTDGQTKQVNALLELYLRHYVSANQRDWAKLLDVAQFSYNLQRSKSTRSSPFELAIGQQPMTTNTVMSGYTGSSHAAYKMIKDWQVTNGLAQAQLRG</sequence>
<organism evidence="2">
    <name type="scientific">Prunus dulcis</name>
    <name type="common">Almond</name>
    <name type="synonym">Amygdalus dulcis</name>
    <dbReference type="NCBI Taxonomy" id="3755"/>
    <lineage>
        <taxon>Eukaryota</taxon>
        <taxon>Viridiplantae</taxon>
        <taxon>Streptophyta</taxon>
        <taxon>Embryophyta</taxon>
        <taxon>Tracheophyta</taxon>
        <taxon>Spermatophyta</taxon>
        <taxon>Magnoliopsida</taxon>
        <taxon>eudicotyledons</taxon>
        <taxon>Gunneridae</taxon>
        <taxon>Pentapetalae</taxon>
        <taxon>rosids</taxon>
        <taxon>fabids</taxon>
        <taxon>Rosales</taxon>
        <taxon>Rosaceae</taxon>
        <taxon>Amygdaloideae</taxon>
        <taxon>Amygdaleae</taxon>
        <taxon>Prunus</taxon>
    </lineage>
</organism>
<reference evidence="2" key="1">
    <citation type="journal article" date="2019" name="Science">
        <title>Mutation of a bHLH transcription factor allowed almond domestication.</title>
        <authorList>
            <person name="Sanchez-Perez R."/>
            <person name="Pavan S."/>
            <person name="Mazzeo R."/>
            <person name="Moldovan C."/>
            <person name="Aiese Cigliano R."/>
            <person name="Del Cueto J."/>
            <person name="Ricciardi F."/>
            <person name="Lotti C."/>
            <person name="Ricciardi L."/>
            <person name="Dicenta F."/>
            <person name="Lopez-Marques R.L."/>
            <person name="Lindberg Moller B."/>
        </authorList>
    </citation>
    <scope>NUCLEOTIDE SEQUENCE</scope>
</reference>
<dbReference type="PROSITE" id="PS50994">
    <property type="entry name" value="INTEGRASE"/>
    <property type="match status" value="1"/>
</dbReference>
<dbReference type="Gene3D" id="1.10.340.70">
    <property type="match status" value="1"/>
</dbReference>
<dbReference type="InterPro" id="IPR036397">
    <property type="entry name" value="RNaseH_sf"/>
</dbReference>
<dbReference type="InterPro" id="IPR012337">
    <property type="entry name" value="RNaseH-like_sf"/>
</dbReference>
<proteinExistence type="predicted"/>
<dbReference type="FunFam" id="3.30.70.270:FF:000020">
    <property type="entry name" value="Transposon Tf2-6 polyprotein-like Protein"/>
    <property type="match status" value="1"/>
</dbReference>
<dbReference type="InterPro" id="IPR001584">
    <property type="entry name" value="Integrase_cat-core"/>
</dbReference>
<feature type="domain" description="Integrase catalytic" evidence="1">
    <location>
        <begin position="321"/>
        <end position="480"/>
    </location>
</feature>
<name>A0A5H2XQ86_PRUDU</name>
<dbReference type="EMBL" id="AP020998">
    <property type="protein sequence ID" value="BBN68959.1"/>
    <property type="molecule type" value="Genomic_DNA"/>
</dbReference>
<evidence type="ECO:0000313" key="2">
    <source>
        <dbReference type="EMBL" id="BBN68959.1"/>
    </source>
</evidence>
<dbReference type="CDD" id="cd09274">
    <property type="entry name" value="RNase_HI_RT_Ty3"/>
    <property type="match status" value="1"/>
</dbReference>
<dbReference type="SUPFAM" id="SSF56672">
    <property type="entry name" value="DNA/RNA polymerases"/>
    <property type="match status" value="1"/>
</dbReference>
<dbReference type="SUPFAM" id="SSF53098">
    <property type="entry name" value="Ribonuclease H-like"/>
    <property type="match status" value="1"/>
</dbReference>
<accession>A0A5H2XQ86</accession>
<dbReference type="Pfam" id="PF00078">
    <property type="entry name" value="RVT_1"/>
    <property type="match status" value="1"/>
</dbReference>
<dbReference type="GO" id="GO:0015074">
    <property type="term" value="P:DNA integration"/>
    <property type="evidence" value="ECO:0007669"/>
    <property type="project" value="InterPro"/>
</dbReference>
<dbReference type="AlphaFoldDB" id="A0A5H2XQ86"/>